<gene>
    <name evidence="2" type="ORF">A3C90_02665</name>
</gene>
<evidence type="ECO:0008006" key="4">
    <source>
        <dbReference type="Google" id="ProtNLM"/>
    </source>
</evidence>
<dbReference type="Proteomes" id="UP000177457">
    <property type="component" value="Unassembled WGS sequence"/>
</dbReference>
<proteinExistence type="predicted"/>
<evidence type="ECO:0000256" key="1">
    <source>
        <dbReference type="SAM" id="MobiDB-lite"/>
    </source>
</evidence>
<evidence type="ECO:0000313" key="3">
    <source>
        <dbReference type="Proteomes" id="UP000177457"/>
    </source>
</evidence>
<name>A0A1F6MEJ1_9BACT</name>
<dbReference type="EMBL" id="MFQE01000056">
    <property type="protein sequence ID" value="OGH70056.1"/>
    <property type="molecule type" value="Genomic_DNA"/>
</dbReference>
<organism evidence="2 3">
    <name type="scientific">Candidatus Magasanikbacteria bacterium RIFCSPHIGHO2_02_FULL_51_14</name>
    <dbReference type="NCBI Taxonomy" id="1798683"/>
    <lineage>
        <taxon>Bacteria</taxon>
        <taxon>Candidatus Magasanikiibacteriota</taxon>
    </lineage>
</organism>
<protein>
    <recommendedName>
        <fullName evidence="4">Transcription elongation factor GreA/GreB N-terminal domain-containing protein</fullName>
    </recommendedName>
</protein>
<reference evidence="2 3" key="1">
    <citation type="journal article" date="2016" name="Nat. Commun.">
        <title>Thousands of microbial genomes shed light on interconnected biogeochemical processes in an aquifer system.</title>
        <authorList>
            <person name="Anantharaman K."/>
            <person name="Brown C.T."/>
            <person name="Hug L.A."/>
            <person name="Sharon I."/>
            <person name="Castelle C.J."/>
            <person name="Probst A.J."/>
            <person name="Thomas B.C."/>
            <person name="Singh A."/>
            <person name="Wilkins M.J."/>
            <person name="Karaoz U."/>
            <person name="Brodie E.L."/>
            <person name="Williams K.H."/>
            <person name="Hubbard S.S."/>
            <person name="Banfield J.F."/>
        </authorList>
    </citation>
    <scope>NUCLEOTIDE SEQUENCE [LARGE SCALE GENOMIC DNA]</scope>
</reference>
<dbReference type="AlphaFoldDB" id="A0A1F6MEJ1"/>
<comment type="caution">
    <text evidence="2">The sequence shown here is derived from an EMBL/GenBank/DDBJ whole genome shotgun (WGS) entry which is preliminary data.</text>
</comment>
<accession>A0A1F6MEJ1</accession>
<sequence>MSGSTADGDGAKKDGNGRMTRGRLYESGVGWRRMRMKELTRERDAVLDRAVRLAEAGDNAGADLALERADKLELRLARHQHMSSFDDLGSSEEEKG</sequence>
<evidence type="ECO:0000313" key="2">
    <source>
        <dbReference type="EMBL" id="OGH70056.1"/>
    </source>
</evidence>
<feature type="region of interest" description="Disordered" evidence="1">
    <location>
        <begin position="1"/>
        <end position="22"/>
    </location>
</feature>